<feature type="transmembrane region" description="Helical" evidence="5">
    <location>
        <begin position="133"/>
        <end position="156"/>
    </location>
</feature>
<proteinExistence type="predicted"/>
<feature type="domain" description="Fatty acid hydroxylase" evidence="6">
    <location>
        <begin position="151"/>
        <end position="284"/>
    </location>
</feature>
<sequence>MDFITVPALSVFVLPTLSAYSSRLNLLFFYMSWTTLVLSLPALRIEMMGTLVARLVFWIIPSCTFFLFDALVPNLAVNLKEGGEGALPSGSRRHRASRHIFFVPGVCLANFVLSFGCQWLFEQGLEYIKFRPAVQVTIAVPLPWHIATHLFLGFLFREILSYSVHRWLLHSRQPALAWIVKQHNSWFHALRGALPLTAHYDHPLAYLLHTFLPMYIPVYYLRFHAITFFIYTVLISIEETFTYSGYSIIPFSILQGTASRVNMHLSDSRRYFGRLGLVDFFLGTGALLGGLAGLGGGGGGGDDDRGRRR</sequence>
<comment type="caution">
    <text evidence="7">The sequence shown here is derived from an EMBL/GenBank/DDBJ whole genome shotgun (WGS) entry which is preliminary data.</text>
</comment>
<feature type="transmembrane region" description="Helical" evidence="5">
    <location>
        <begin position="219"/>
        <end position="237"/>
    </location>
</feature>
<dbReference type="Pfam" id="PF04116">
    <property type="entry name" value="FA_hydroxylase"/>
    <property type="match status" value="1"/>
</dbReference>
<evidence type="ECO:0000256" key="5">
    <source>
        <dbReference type="SAM" id="Phobius"/>
    </source>
</evidence>
<dbReference type="Proteomes" id="UP001610446">
    <property type="component" value="Unassembled WGS sequence"/>
</dbReference>
<evidence type="ECO:0000256" key="1">
    <source>
        <dbReference type="ARBA" id="ARBA00004370"/>
    </source>
</evidence>
<accession>A0ABR4J7F5</accession>
<keyword evidence="3 5" id="KW-1133">Transmembrane helix</keyword>
<evidence type="ECO:0000256" key="3">
    <source>
        <dbReference type="ARBA" id="ARBA00022989"/>
    </source>
</evidence>
<dbReference type="EMBL" id="JBFXLU010000190">
    <property type="protein sequence ID" value="KAL2835895.1"/>
    <property type="molecule type" value="Genomic_DNA"/>
</dbReference>
<gene>
    <name evidence="7" type="ORF">BJY01DRAFT_252274</name>
</gene>
<dbReference type="InterPro" id="IPR050307">
    <property type="entry name" value="Sterol_Desaturase_Related"/>
</dbReference>
<feature type="transmembrane region" description="Helical" evidence="5">
    <location>
        <begin position="55"/>
        <end position="79"/>
    </location>
</feature>
<evidence type="ECO:0000256" key="2">
    <source>
        <dbReference type="ARBA" id="ARBA00022692"/>
    </source>
</evidence>
<comment type="subcellular location">
    <subcellularLocation>
        <location evidence="1">Membrane</location>
    </subcellularLocation>
</comment>
<name>A0ABR4J7F5_9EURO</name>
<evidence type="ECO:0000259" key="6">
    <source>
        <dbReference type="Pfam" id="PF04116"/>
    </source>
</evidence>
<reference evidence="7 8" key="1">
    <citation type="submission" date="2024-07" db="EMBL/GenBank/DDBJ databases">
        <title>Section-level genome sequencing and comparative genomics of Aspergillus sections Usti and Cavernicolus.</title>
        <authorList>
            <consortium name="Lawrence Berkeley National Laboratory"/>
            <person name="Nybo J.L."/>
            <person name="Vesth T.C."/>
            <person name="Theobald S."/>
            <person name="Frisvad J.C."/>
            <person name="Larsen T.O."/>
            <person name="Kjaerboelling I."/>
            <person name="Rothschild-Mancinelli K."/>
            <person name="Lyhne E.K."/>
            <person name="Kogle M.E."/>
            <person name="Barry K."/>
            <person name="Clum A."/>
            <person name="Na H."/>
            <person name="Ledsgaard L."/>
            <person name="Lin J."/>
            <person name="Lipzen A."/>
            <person name="Kuo A."/>
            <person name="Riley R."/>
            <person name="Mondo S."/>
            <person name="Labutti K."/>
            <person name="Haridas S."/>
            <person name="Pangalinan J."/>
            <person name="Salamov A.A."/>
            <person name="Simmons B.A."/>
            <person name="Magnuson J.K."/>
            <person name="Chen J."/>
            <person name="Drula E."/>
            <person name="Henrissat B."/>
            <person name="Wiebenga A."/>
            <person name="Lubbers R.J."/>
            <person name="Gomes A.C."/>
            <person name="Makela M.R."/>
            <person name="Stajich J."/>
            <person name="Grigoriev I.V."/>
            <person name="Mortensen U.H."/>
            <person name="De Vries R.P."/>
            <person name="Baker S.E."/>
            <person name="Andersen M.R."/>
        </authorList>
    </citation>
    <scope>NUCLEOTIDE SEQUENCE [LARGE SCALE GENOMIC DNA]</scope>
    <source>
        <strain evidence="7 8">CBS 123904</strain>
    </source>
</reference>
<dbReference type="PANTHER" id="PTHR11863">
    <property type="entry name" value="STEROL DESATURASE"/>
    <property type="match status" value="1"/>
</dbReference>
<organism evidence="7 8">
    <name type="scientific">Aspergillus pseudoustus</name>
    <dbReference type="NCBI Taxonomy" id="1810923"/>
    <lineage>
        <taxon>Eukaryota</taxon>
        <taxon>Fungi</taxon>
        <taxon>Dikarya</taxon>
        <taxon>Ascomycota</taxon>
        <taxon>Pezizomycotina</taxon>
        <taxon>Eurotiomycetes</taxon>
        <taxon>Eurotiomycetidae</taxon>
        <taxon>Eurotiales</taxon>
        <taxon>Aspergillaceae</taxon>
        <taxon>Aspergillus</taxon>
        <taxon>Aspergillus subgen. Nidulantes</taxon>
    </lineage>
</organism>
<evidence type="ECO:0000313" key="8">
    <source>
        <dbReference type="Proteomes" id="UP001610446"/>
    </source>
</evidence>
<feature type="transmembrane region" description="Helical" evidence="5">
    <location>
        <begin position="100"/>
        <end position="121"/>
    </location>
</feature>
<evidence type="ECO:0000256" key="4">
    <source>
        <dbReference type="ARBA" id="ARBA00023136"/>
    </source>
</evidence>
<feature type="transmembrane region" description="Helical" evidence="5">
    <location>
        <begin position="275"/>
        <end position="295"/>
    </location>
</feature>
<protein>
    <recommendedName>
        <fullName evidence="6">Fatty acid hydroxylase domain-containing protein</fullName>
    </recommendedName>
</protein>
<dbReference type="InterPro" id="IPR006694">
    <property type="entry name" value="Fatty_acid_hydroxylase"/>
</dbReference>
<evidence type="ECO:0000313" key="7">
    <source>
        <dbReference type="EMBL" id="KAL2835895.1"/>
    </source>
</evidence>
<keyword evidence="2 5" id="KW-0812">Transmembrane</keyword>
<keyword evidence="8" id="KW-1185">Reference proteome</keyword>
<keyword evidence="4 5" id="KW-0472">Membrane</keyword>